<feature type="transmembrane region" description="Helical" evidence="2">
    <location>
        <begin position="33"/>
        <end position="57"/>
    </location>
</feature>
<feature type="transmembrane region" description="Helical" evidence="2">
    <location>
        <begin position="77"/>
        <end position="96"/>
    </location>
</feature>
<gene>
    <name evidence="3" type="ORF">GCM10009838_87650</name>
</gene>
<evidence type="ECO:0000256" key="2">
    <source>
        <dbReference type="SAM" id="Phobius"/>
    </source>
</evidence>
<comment type="caution">
    <text evidence="3">The sequence shown here is derived from an EMBL/GenBank/DDBJ whole genome shotgun (WGS) entry which is preliminary data.</text>
</comment>
<evidence type="ECO:0000313" key="3">
    <source>
        <dbReference type="EMBL" id="GAA2007766.1"/>
    </source>
</evidence>
<dbReference type="RefSeq" id="WP_344663173.1">
    <property type="nucleotide sequence ID" value="NZ_BAAAQM010000101.1"/>
</dbReference>
<keyword evidence="4" id="KW-1185">Reference proteome</keyword>
<name>A0ABN2TFF6_9ACTN</name>
<keyword evidence="2" id="KW-0812">Transmembrane</keyword>
<dbReference type="EMBL" id="BAAAQM010000101">
    <property type="protein sequence ID" value="GAA2007766.1"/>
    <property type="molecule type" value="Genomic_DNA"/>
</dbReference>
<keyword evidence="2" id="KW-1133">Transmembrane helix</keyword>
<protein>
    <submittedName>
        <fullName evidence="3">Uncharacterized protein</fullName>
    </submittedName>
</protein>
<sequence length="431" mass="46993">MPEENSAPEVDDEVETRPTLAGRVLAHLRFRQFSAVVAWSLSVTLAGVTIAVAMIWLHPEPGQWREFFRGVFGDVGGGLLVAFFLSPVFLAIRSFANEKFGSIAEYAPMAGYERFPYLKFIERLERCDDLVRIMDTSSNILDVTTADGDEADERHRCVSALTSVLAGDNEVRVEILLLDPTSDAARQRSTDLRGEGIDIAAGVGRNLALLNGVRHRLPEGARTKLLVKLYNATPACAYYRVDDRASIAFYSLRVASEQGAHVDVAMKEKLAKIVNDHFRDIRADPDSVDMVDYLYGTLVVGHRKEHVAWIEHGGRLYIALASTRENPVAWTAAPSASGGTLARLETYRHDDAEFRAMRLVPWAECGELGPLVEEKYGIEFQVLFELAPTRAGVSDDGAPGDGGVGVLPGQVSANSGVRPAGSEPGRPVADA</sequence>
<evidence type="ECO:0000313" key="4">
    <source>
        <dbReference type="Proteomes" id="UP001499854"/>
    </source>
</evidence>
<evidence type="ECO:0000256" key="1">
    <source>
        <dbReference type="SAM" id="MobiDB-lite"/>
    </source>
</evidence>
<organism evidence="3 4">
    <name type="scientific">Catenulispora subtropica</name>
    <dbReference type="NCBI Taxonomy" id="450798"/>
    <lineage>
        <taxon>Bacteria</taxon>
        <taxon>Bacillati</taxon>
        <taxon>Actinomycetota</taxon>
        <taxon>Actinomycetes</taxon>
        <taxon>Catenulisporales</taxon>
        <taxon>Catenulisporaceae</taxon>
        <taxon>Catenulispora</taxon>
    </lineage>
</organism>
<feature type="region of interest" description="Disordered" evidence="1">
    <location>
        <begin position="394"/>
        <end position="431"/>
    </location>
</feature>
<accession>A0ABN2TFF6</accession>
<proteinExistence type="predicted"/>
<keyword evidence="2" id="KW-0472">Membrane</keyword>
<dbReference type="Proteomes" id="UP001499854">
    <property type="component" value="Unassembled WGS sequence"/>
</dbReference>
<reference evidence="3 4" key="1">
    <citation type="journal article" date="2019" name="Int. J. Syst. Evol. Microbiol.">
        <title>The Global Catalogue of Microorganisms (GCM) 10K type strain sequencing project: providing services to taxonomists for standard genome sequencing and annotation.</title>
        <authorList>
            <consortium name="The Broad Institute Genomics Platform"/>
            <consortium name="The Broad Institute Genome Sequencing Center for Infectious Disease"/>
            <person name="Wu L."/>
            <person name="Ma J."/>
        </authorList>
    </citation>
    <scope>NUCLEOTIDE SEQUENCE [LARGE SCALE GENOMIC DNA]</scope>
    <source>
        <strain evidence="3 4">JCM 16013</strain>
    </source>
</reference>